<protein>
    <submittedName>
        <fullName evidence="1">940_t:CDS:1</fullName>
    </submittedName>
</protein>
<gene>
    <name evidence="1" type="ORF">AMORRO_LOCUS5213</name>
</gene>
<dbReference type="AlphaFoldDB" id="A0A9N9FLP3"/>
<comment type="caution">
    <text evidence="1">The sequence shown here is derived from an EMBL/GenBank/DDBJ whole genome shotgun (WGS) entry which is preliminary data.</text>
</comment>
<evidence type="ECO:0000313" key="2">
    <source>
        <dbReference type="Proteomes" id="UP000789342"/>
    </source>
</evidence>
<organism evidence="1 2">
    <name type="scientific">Acaulospora morrowiae</name>
    <dbReference type="NCBI Taxonomy" id="94023"/>
    <lineage>
        <taxon>Eukaryota</taxon>
        <taxon>Fungi</taxon>
        <taxon>Fungi incertae sedis</taxon>
        <taxon>Mucoromycota</taxon>
        <taxon>Glomeromycotina</taxon>
        <taxon>Glomeromycetes</taxon>
        <taxon>Diversisporales</taxon>
        <taxon>Acaulosporaceae</taxon>
        <taxon>Acaulospora</taxon>
    </lineage>
</organism>
<evidence type="ECO:0000313" key="1">
    <source>
        <dbReference type="EMBL" id="CAG8542927.1"/>
    </source>
</evidence>
<dbReference type="OrthoDB" id="2420521at2759"/>
<accession>A0A9N9FLP3</accession>
<sequence>MSSIFVAFCFIESVTRNEKSITGSALYREDAEKDNFKEIIYRGYIGNSDNLILEFGKNSVVLMVGRHVLEGSEYLTLTQSVPILISSSENKLTRESLPRASPLLLFSAPVVANSYQSDEKGLRDSLMLSRKLYNGVNNCKNIDSNVIVSFNPSIPRYSQIKNHLKKTIFSTLGRFRIVKNNMVHILASEIEWNYPGNEFKSGTSEGSTEIQLEAVESRYGMIESTPSKRQQNTESSRFNNFSNRHEAIEERHAEKDLVLPRRQQKVEGSDFYFDDQLEVVEERYAERHTSPSRKRQRTNLS</sequence>
<keyword evidence="2" id="KW-1185">Reference proteome</keyword>
<dbReference type="Proteomes" id="UP000789342">
    <property type="component" value="Unassembled WGS sequence"/>
</dbReference>
<name>A0A9N9FLP3_9GLOM</name>
<reference evidence="1" key="1">
    <citation type="submission" date="2021-06" db="EMBL/GenBank/DDBJ databases">
        <authorList>
            <person name="Kallberg Y."/>
            <person name="Tangrot J."/>
            <person name="Rosling A."/>
        </authorList>
    </citation>
    <scope>NUCLEOTIDE SEQUENCE</scope>
    <source>
        <strain evidence="1">CL551</strain>
    </source>
</reference>
<proteinExistence type="predicted"/>
<dbReference type="EMBL" id="CAJVPV010003085">
    <property type="protein sequence ID" value="CAG8542927.1"/>
    <property type="molecule type" value="Genomic_DNA"/>
</dbReference>